<dbReference type="Gene3D" id="3.60.15.10">
    <property type="entry name" value="Ribonuclease Z/Hydroxyacylglutathione hydrolase-like"/>
    <property type="match status" value="1"/>
</dbReference>
<evidence type="ECO:0000313" key="2">
    <source>
        <dbReference type="EMBL" id="HIY21884.1"/>
    </source>
</evidence>
<protein>
    <submittedName>
        <fullName evidence="2">MBL fold metallo-hydrolase</fullName>
    </submittedName>
</protein>
<proteinExistence type="predicted"/>
<gene>
    <name evidence="2" type="ORF">H9841_08295</name>
</gene>
<dbReference type="InterPro" id="IPR001279">
    <property type="entry name" value="Metallo-B-lactamas"/>
</dbReference>
<dbReference type="EMBL" id="DXDX01000148">
    <property type="protein sequence ID" value="HIY21884.1"/>
    <property type="molecule type" value="Genomic_DNA"/>
</dbReference>
<name>A0A9D1Y8Z2_9FIRM</name>
<organism evidence="2 3">
    <name type="scientific">Candidatus Flavonifractor merdigallinarum</name>
    <dbReference type="NCBI Taxonomy" id="2838589"/>
    <lineage>
        <taxon>Bacteria</taxon>
        <taxon>Bacillati</taxon>
        <taxon>Bacillota</taxon>
        <taxon>Clostridia</taxon>
        <taxon>Eubacteriales</taxon>
        <taxon>Oscillospiraceae</taxon>
        <taxon>Flavonifractor</taxon>
    </lineage>
</organism>
<dbReference type="SUPFAM" id="SSF56281">
    <property type="entry name" value="Metallo-hydrolase/oxidoreductase"/>
    <property type="match status" value="1"/>
</dbReference>
<reference evidence="2" key="1">
    <citation type="journal article" date="2021" name="PeerJ">
        <title>Extensive microbial diversity within the chicken gut microbiome revealed by metagenomics and culture.</title>
        <authorList>
            <person name="Gilroy R."/>
            <person name="Ravi A."/>
            <person name="Getino M."/>
            <person name="Pursley I."/>
            <person name="Horton D.L."/>
            <person name="Alikhan N.F."/>
            <person name="Baker D."/>
            <person name="Gharbi K."/>
            <person name="Hall N."/>
            <person name="Watson M."/>
            <person name="Adriaenssens E.M."/>
            <person name="Foster-Nyarko E."/>
            <person name="Jarju S."/>
            <person name="Secka A."/>
            <person name="Antonio M."/>
            <person name="Oren A."/>
            <person name="Chaudhuri R.R."/>
            <person name="La Ragione R."/>
            <person name="Hildebrand F."/>
            <person name="Pallen M.J."/>
        </authorList>
    </citation>
    <scope>NUCLEOTIDE SEQUENCE</scope>
    <source>
        <strain evidence="2">ChiBcec16_6824</strain>
    </source>
</reference>
<dbReference type="SMART" id="SM00849">
    <property type="entry name" value="Lactamase_B"/>
    <property type="match status" value="1"/>
</dbReference>
<dbReference type="Proteomes" id="UP000823868">
    <property type="component" value="Unassembled WGS sequence"/>
</dbReference>
<dbReference type="Pfam" id="PF00753">
    <property type="entry name" value="Lactamase_B"/>
    <property type="match status" value="1"/>
</dbReference>
<reference evidence="2" key="2">
    <citation type="submission" date="2021-04" db="EMBL/GenBank/DDBJ databases">
        <authorList>
            <person name="Gilroy R."/>
        </authorList>
    </citation>
    <scope>NUCLEOTIDE SEQUENCE</scope>
    <source>
        <strain evidence="2">ChiBcec16_6824</strain>
    </source>
</reference>
<dbReference type="PANTHER" id="PTHR42951">
    <property type="entry name" value="METALLO-BETA-LACTAMASE DOMAIN-CONTAINING"/>
    <property type="match status" value="1"/>
</dbReference>
<evidence type="ECO:0000259" key="1">
    <source>
        <dbReference type="SMART" id="SM00849"/>
    </source>
</evidence>
<feature type="domain" description="Metallo-beta-lactamase" evidence="1">
    <location>
        <begin position="10"/>
        <end position="215"/>
    </location>
</feature>
<evidence type="ECO:0000313" key="3">
    <source>
        <dbReference type="Proteomes" id="UP000823868"/>
    </source>
</evidence>
<dbReference type="InterPro" id="IPR036866">
    <property type="entry name" value="RibonucZ/Hydroxyglut_hydro"/>
</dbReference>
<accession>A0A9D1Y8Z2</accession>
<dbReference type="AlphaFoldDB" id="A0A9D1Y8Z2"/>
<dbReference type="InterPro" id="IPR050855">
    <property type="entry name" value="NDM-1-like"/>
</dbReference>
<sequence length="239" mass="26615">MRPMNLGTLMVNNYLFPTLAGYLLVDTGYEGGGEVFFRQLSRKKIDPNELQWVFLTHAHDDHAGFLNEVLRGTRARVLLHPLALERLRSGRNPDLGGCPNLRASLGCQVMERMGRGKHTFPPLPRELENRCIPLEGARRRDLESNLGVRFLDTPGHTADSMSLLTEDGALFCGDAAMAGPFAKHYISLWVEDAEEYRASWGTLLDTGARMVYPGHGGAFPLGLLARAMPHLKHLAIRRT</sequence>
<comment type="caution">
    <text evidence="2">The sequence shown here is derived from an EMBL/GenBank/DDBJ whole genome shotgun (WGS) entry which is preliminary data.</text>
</comment>